<evidence type="ECO:0000313" key="8">
    <source>
        <dbReference type="Proteomes" id="UP000189674"/>
    </source>
</evidence>
<dbReference type="EMBL" id="CP019791">
    <property type="protein sequence ID" value="AQT67006.1"/>
    <property type="molecule type" value="Genomic_DNA"/>
</dbReference>
<evidence type="ECO:0000256" key="5">
    <source>
        <dbReference type="ARBA" id="ARBA00047925"/>
    </source>
</evidence>
<evidence type="ECO:0000256" key="3">
    <source>
        <dbReference type="ARBA" id="ARBA00022857"/>
    </source>
</evidence>
<keyword evidence="6" id="KW-0067">ATP-binding</keyword>
<evidence type="ECO:0000256" key="6">
    <source>
        <dbReference type="HAMAP-Rule" id="MF_00361"/>
    </source>
</evidence>
<keyword evidence="8" id="KW-1185">Reference proteome</keyword>
<keyword evidence="2 6" id="KW-0418">Kinase</keyword>
<comment type="catalytic activity">
    <reaction evidence="5 6">
        <text>NAD(+) + ATP = ADP + NADP(+) + H(+)</text>
        <dbReference type="Rhea" id="RHEA:18629"/>
        <dbReference type="ChEBI" id="CHEBI:15378"/>
        <dbReference type="ChEBI" id="CHEBI:30616"/>
        <dbReference type="ChEBI" id="CHEBI:57540"/>
        <dbReference type="ChEBI" id="CHEBI:58349"/>
        <dbReference type="ChEBI" id="CHEBI:456216"/>
        <dbReference type="EC" id="2.7.1.23"/>
    </reaction>
</comment>
<gene>
    <name evidence="7" type="primary">ppnK</name>
    <name evidence="6" type="synonym">nadK</name>
    <name evidence="7" type="ORF">STSP2_00144</name>
</gene>
<keyword evidence="3 6" id="KW-0521">NADP</keyword>
<dbReference type="GO" id="GO:0019674">
    <property type="term" value="P:NAD+ metabolic process"/>
    <property type="evidence" value="ECO:0007669"/>
    <property type="project" value="InterPro"/>
</dbReference>
<dbReference type="InterPro" id="IPR017437">
    <property type="entry name" value="ATP-NAD_kinase_PpnK-typ_C"/>
</dbReference>
<dbReference type="Gene3D" id="2.60.200.30">
    <property type="entry name" value="Probable inorganic polyphosphate/atp-NAD kinase, domain 2"/>
    <property type="match status" value="1"/>
</dbReference>
<dbReference type="Proteomes" id="UP000189674">
    <property type="component" value="Chromosome"/>
</dbReference>
<dbReference type="PANTHER" id="PTHR20275:SF0">
    <property type="entry name" value="NAD KINASE"/>
    <property type="match status" value="1"/>
</dbReference>
<reference evidence="8" key="1">
    <citation type="submission" date="2017-02" db="EMBL/GenBank/DDBJ databases">
        <title>Comparative genomics and description of representatives of a novel lineage of planctomycetes thriving in anoxic sediments.</title>
        <authorList>
            <person name="Spring S."/>
            <person name="Bunk B."/>
            <person name="Sproer C."/>
        </authorList>
    </citation>
    <scope>NUCLEOTIDE SEQUENCE [LARGE SCALE GENOMIC DNA]</scope>
    <source>
        <strain evidence="8">ST-NAGAB-D1</strain>
    </source>
</reference>
<feature type="binding site" evidence="6">
    <location>
        <position position="164"/>
    </location>
    <ligand>
        <name>NAD(+)</name>
        <dbReference type="ChEBI" id="CHEBI:57540"/>
    </ligand>
</feature>
<keyword evidence="4 6" id="KW-0520">NAD</keyword>
<sequence precursor="true">MPKAKIIIFGDPERKYATEASERFIRFVDDRVDILANCFMGDCAVDFLRKADFAVVFGGDGTILSAARDLCEADVPVIGVNVGKLGFLAEFSVDELEELFEDILAGQTKIEKRMILHCSISRGKEPIFESTAVNDVAISAGAPFHMIDLKMTVQGQSLASCVGDGLIISTPTGSTAYNLSAGGPILSANLSAFVVTPVCPHSLSFRPIVISDKSIIEVESGRVNDNTTITLDGQISHKLKKNDVVKVFRHHGSFLVVNNPMRTQWDTLAEKLSWAEKPKYRYKHELARVSPKDDVEKDEVKK</sequence>
<dbReference type="InterPro" id="IPR016064">
    <property type="entry name" value="NAD/diacylglycerol_kinase_sf"/>
</dbReference>
<feature type="binding site" evidence="6">
    <location>
        <begin position="60"/>
        <end position="61"/>
    </location>
    <ligand>
        <name>NAD(+)</name>
        <dbReference type="ChEBI" id="CHEBI:57540"/>
    </ligand>
</feature>
<comment type="cofactor">
    <cofactor evidence="6">
        <name>a divalent metal cation</name>
        <dbReference type="ChEBI" id="CHEBI:60240"/>
    </cofactor>
</comment>
<dbReference type="GO" id="GO:0005524">
    <property type="term" value="F:ATP binding"/>
    <property type="evidence" value="ECO:0007669"/>
    <property type="project" value="UniProtKB-KW"/>
</dbReference>
<proteinExistence type="inferred from homology"/>
<dbReference type="PANTHER" id="PTHR20275">
    <property type="entry name" value="NAD KINASE"/>
    <property type="match status" value="1"/>
</dbReference>
<feature type="binding site" evidence="6">
    <location>
        <position position="145"/>
    </location>
    <ligand>
        <name>NAD(+)</name>
        <dbReference type="ChEBI" id="CHEBI:57540"/>
    </ligand>
</feature>
<dbReference type="InterPro" id="IPR017438">
    <property type="entry name" value="ATP-NAD_kinase_N"/>
</dbReference>
<comment type="similarity">
    <text evidence="6">Belongs to the NAD kinase family.</text>
</comment>
<dbReference type="STRING" id="1936003.STSP2_00144"/>
<dbReference type="EC" id="2.7.1.23" evidence="6"/>
<organism evidence="7 8">
    <name type="scientific">Anaerohalosphaera lusitana</name>
    <dbReference type="NCBI Taxonomy" id="1936003"/>
    <lineage>
        <taxon>Bacteria</taxon>
        <taxon>Pseudomonadati</taxon>
        <taxon>Planctomycetota</taxon>
        <taxon>Phycisphaerae</taxon>
        <taxon>Sedimentisphaerales</taxon>
        <taxon>Anaerohalosphaeraceae</taxon>
        <taxon>Anaerohalosphaera</taxon>
    </lineage>
</organism>
<dbReference type="HAMAP" id="MF_00361">
    <property type="entry name" value="NAD_kinase"/>
    <property type="match status" value="1"/>
</dbReference>
<dbReference type="GO" id="GO:0051287">
    <property type="term" value="F:NAD binding"/>
    <property type="evidence" value="ECO:0007669"/>
    <property type="project" value="UniProtKB-ARBA"/>
</dbReference>
<name>A0A1U9NHL8_9BACT</name>
<protein>
    <recommendedName>
        <fullName evidence="6">NAD kinase</fullName>
        <ecNumber evidence="6">2.7.1.23</ecNumber>
    </recommendedName>
    <alternativeName>
        <fullName evidence="6">ATP-dependent NAD kinase</fullName>
    </alternativeName>
</protein>
<comment type="caution">
    <text evidence="6">Lacks conserved residue(s) required for the propagation of feature annotation.</text>
</comment>
<keyword evidence="1 6" id="KW-0808">Transferase</keyword>
<accession>A0A1U9NHL8</accession>
<dbReference type="AlphaFoldDB" id="A0A1U9NHL8"/>
<feature type="active site" description="Proton acceptor" evidence="6">
    <location>
        <position position="60"/>
    </location>
</feature>
<dbReference type="InterPro" id="IPR002504">
    <property type="entry name" value="NADK"/>
</dbReference>
<dbReference type="RefSeq" id="WP_146658906.1">
    <property type="nucleotide sequence ID" value="NZ_CP019791.1"/>
</dbReference>
<dbReference type="SUPFAM" id="SSF111331">
    <property type="entry name" value="NAD kinase/diacylglycerol kinase-like"/>
    <property type="match status" value="1"/>
</dbReference>
<feature type="binding site" evidence="6">
    <location>
        <position position="234"/>
    </location>
    <ligand>
        <name>NAD(+)</name>
        <dbReference type="ChEBI" id="CHEBI:57540"/>
    </ligand>
</feature>
<keyword evidence="6" id="KW-0547">Nucleotide-binding</keyword>
<dbReference type="GO" id="GO:0006741">
    <property type="term" value="P:NADP+ biosynthetic process"/>
    <property type="evidence" value="ECO:0007669"/>
    <property type="project" value="UniProtKB-UniRule"/>
</dbReference>
<feature type="binding site" evidence="6">
    <location>
        <begin position="134"/>
        <end position="135"/>
    </location>
    <ligand>
        <name>NAD(+)</name>
        <dbReference type="ChEBI" id="CHEBI:57540"/>
    </ligand>
</feature>
<evidence type="ECO:0000256" key="1">
    <source>
        <dbReference type="ARBA" id="ARBA00022679"/>
    </source>
</evidence>
<evidence type="ECO:0000313" key="7">
    <source>
        <dbReference type="EMBL" id="AQT67006.1"/>
    </source>
</evidence>
<evidence type="ECO:0000256" key="4">
    <source>
        <dbReference type="ARBA" id="ARBA00023027"/>
    </source>
</evidence>
<dbReference type="Pfam" id="PF20143">
    <property type="entry name" value="NAD_kinase_C"/>
    <property type="match status" value="1"/>
</dbReference>
<dbReference type="GO" id="GO:0005737">
    <property type="term" value="C:cytoplasm"/>
    <property type="evidence" value="ECO:0007669"/>
    <property type="project" value="UniProtKB-SubCell"/>
</dbReference>
<comment type="function">
    <text evidence="6">Involved in the regulation of the intracellular balance of NAD and NADP, and is a key enzyme in the biosynthesis of NADP. Catalyzes specifically the phosphorylation on 2'-hydroxyl of the adenosine moiety of NAD to yield NADP.</text>
</comment>
<evidence type="ECO:0000256" key="2">
    <source>
        <dbReference type="ARBA" id="ARBA00022777"/>
    </source>
</evidence>
<dbReference type="Pfam" id="PF01513">
    <property type="entry name" value="NAD_kinase"/>
    <property type="match status" value="1"/>
</dbReference>
<keyword evidence="6" id="KW-0963">Cytoplasm</keyword>
<dbReference type="Gene3D" id="3.40.50.10330">
    <property type="entry name" value="Probable inorganic polyphosphate/atp-NAD kinase, domain 1"/>
    <property type="match status" value="1"/>
</dbReference>
<comment type="subcellular location">
    <subcellularLocation>
        <location evidence="6">Cytoplasm</location>
    </subcellularLocation>
</comment>
<feature type="binding site" evidence="6">
    <location>
        <begin position="175"/>
        <end position="180"/>
    </location>
    <ligand>
        <name>NAD(+)</name>
        <dbReference type="ChEBI" id="CHEBI:57540"/>
    </ligand>
</feature>
<dbReference type="GO" id="GO:0046872">
    <property type="term" value="F:metal ion binding"/>
    <property type="evidence" value="ECO:0007669"/>
    <property type="project" value="UniProtKB-UniRule"/>
</dbReference>
<dbReference type="GO" id="GO:0003951">
    <property type="term" value="F:NAD+ kinase activity"/>
    <property type="evidence" value="ECO:0007669"/>
    <property type="project" value="UniProtKB-UniRule"/>
</dbReference>
<dbReference type="OrthoDB" id="9774737at2"/>
<dbReference type="KEGG" id="alus:STSP2_00144"/>